<proteinExistence type="inferred from homology"/>
<dbReference type="PROSITE" id="PS51975">
    <property type="entry name" value="RNASE_H_2"/>
    <property type="match status" value="1"/>
</dbReference>
<keyword evidence="11 14" id="KW-0255">Endonuclease</keyword>
<comment type="cofactor">
    <cofactor evidence="14 15">
        <name>Mn(2+)</name>
        <dbReference type="ChEBI" id="CHEBI:29035"/>
    </cofactor>
    <cofactor evidence="14 15">
        <name>Mg(2+)</name>
        <dbReference type="ChEBI" id="CHEBI:18420"/>
    </cofactor>
    <text evidence="14 15">Manganese or magnesium. Binds 1 divalent metal ion per monomer in the absence of substrate. May bind a second metal ion after substrate binding.</text>
</comment>
<comment type="cofactor">
    <cofactor evidence="2">
        <name>Mg(2+)</name>
        <dbReference type="ChEBI" id="CHEBI:18420"/>
    </cofactor>
</comment>
<dbReference type="SUPFAM" id="SSF53098">
    <property type="entry name" value="Ribonuclease H-like"/>
    <property type="match status" value="1"/>
</dbReference>
<dbReference type="InterPro" id="IPR036397">
    <property type="entry name" value="RNaseH_sf"/>
</dbReference>
<evidence type="ECO:0000256" key="3">
    <source>
        <dbReference type="ARBA" id="ARBA00004065"/>
    </source>
</evidence>
<comment type="similarity">
    <text evidence="5 14 16">Belongs to the RNase HII family.</text>
</comment>
<dbReference type="Pfam" id="PF01351">
    <property type="entry name" value="RNase_HII"/>
    <property type="match status" value="1"/>
</dbReference>
<evidence type="ECO:0000256" key="14">
    <source>
        <dbReference type="HAMAP-Rule" id="MF_00052"/>
    </source>
</evidence>
<keyword evidence="13 14" id="KW-0464">Manganese</keyword>
<evidence type="ECO:0000256" key="16">
    <source>
        <dbReference type="RuleBase" id="RU003515"/>
    </source>
</evidence>
<dbReference type="CDD" id="cd07182">
    <property type="entry name" value="RNase_HII_bacteria_HII_like"/>
    <property type="match status" value="1"/>
</dbReference>
<accession>A0A9D1NRA2</accession>
<evidence type="ECO:0000256" key="6">
    <source>
        <dbReference type="ARBA" id="ARBA00012180"/>
    </source>
</evidence>
<dbReference type="GO" id="GO:0030145">
    <property type="term" value="F:manganese ion binding"/>
    <property type="evidence" value="ECO:0007669"/>
    <property type="project" value="UniProtKB-UniRule"/>
</dbReference>
<comment type="subcellular location">
    <subcellularLocation>
        <location evidence="4 14">Cytoplasm</location>
    </subcellularLocation>
</comment>
<dbReference type="HAMAP" id="MF_00052_B">
    <property type="entry name" value="RNase_HII_B"/>
    <property type="match status" value="1"/>
</dbReference>
<evidence type="ECO:0000256" key="7">
    <source>
        <dbReference type="ARBA" id="ARBA00019179"/>
    </source>
</evidence>
<evidence type="ECO:0000256" key="12">
    <source>
        <dbReference type="ARBA" id="ARBA00022801"/>
    </source>
</evidence>
<evidence type="ECO:0000256" key="4">
    <source>
        <dbReference type="ARBA" id="ARBA00004496"/>
    </source>
</evidence>
<dbReference type="NCBIfam" id="NF000595">
    <property type="entry name" value="PRK00015.1-3"/>
    <property type="match status" value="1"/>
</dbReference>
<evidence type="ECO:0000256" key="13">
    <source>
        <dbReference type="ARBA" id="ARBA00023211"/>
    </source>
</evidence>
<evidence type="ECO:0000259" key="17">
    <source>
        <dbReference type="PROSITE" id="PS51975"/>
    </source>
</evidence>
<feature type="binding site" evidence="14 15">
    <location>
        <position position="113"/>
    </location>
    <ligand>
        <name>a divalent metal cation</name>
        <dbReference type="ChEBI" id="CHEBI:60240"/>
    </ligand>
</feature>
<dbReference type="Proteomes" id="UP000823960">
    <property type="component" value="Unassembled WGS sequence"/>
</dbReference>
<dbReference type="GO" id="GO:0004523">
    <property type="term" value="F:RNA-DNA hybrid ribonuclease activity"/>
    <property type="evidence" value="ECO:0007669"/>
    <property type="project" value="UniProtKB-UniRule"/>
</dbReference>
<dbReference type="NCBIfam" id="NF000594">
    <property type="entry name" value="PRK00015.1-1"/>
    <property type="match status" value="1"/>
</dbReference>
<protein>
    <recommendedName>
        <fullName evidence="7 14">Ribonuclease HII</fullName>
        <shortName evidence="14">RNase HII</shortName>
        <ecNumber evidence="6 14">3.1.26.4</ecNumber>
    </recommendedName>
</protein>
<dbReference type="InterPro" id="IPR024567">
    <property type="entry name" value="RNase_HII/HIII_dom"/>
</dbReference>
<dbReference type="AlphaFoldDB" id="A0A9D1NRA2"/>
<dbReference type="GO" id="GO:0006298">
    <property type="term" value="P:mismatch repair"/>
    <property type="evidence" value="ECO:0007669"/>
    <property type="project" value="TreeGrafter"/>
</dbReference>
<reference evidence="18" key="1">
    <citation type="submission" date="2020-10" db="EMBL/GenBank/DDBJ databases">
        <authorList>
            <person name="Gilroy R."/>
        </authorList>
    </citation>
    <scope>NUCLEOTIDE SEQUENCE</scope>
    <source>
        <strain evidence="18">1370</strain>
    </source>
</reference>
<comment type="caution">
    <text evidence="18">The sequence shown here is derived from an EMBL/GenBank/DDBJ whole genome shotgun (WGS) entry which is preliminary data.</text>
</comment>
<dbReference type="InterPro" id="IPR022898">
    <property type="entry name" value="RNase_HII"/>
</dbReference>
<evidence type="ECO:0000256" key="8">
    <source>
        <dbReference type="ARBA" id="ARBA00022490"/>
    </source>
</evidence>
<keyword evidence="8 14" id="KW-0963">Cytoplasm</keyword>
<evidence type="ECO:0000313" key="18">
    <source>
        <dbReference type="EMBL" id="HIV11371.1"/>
    </source>
</evidence>
<dbReference type="InterPro" id="IPR001352">
    <property type="entry name" value="RNase_HII/HIII"/>
</dbReference>
<dbReference type="PANTHER" id="PTHR10954">
    <property type="entry name" value="RIBONUCLEASE H2 SUBUNIT A"/>
    <property type="match status" value="1"/>
</dbReference>
<sequence length="203" mass="22257">MTIYEYDLELFGRYPVFAGVDEAGRGPLAGDVYAAAVIFDSRTVIEGVNDSKKLTEKKREALYDIIISSALDYSIATASPEEIDSLNILEATMLAMLRAVSGLKMKPNAVFVDGNRAPKLDLPSFSVVKGDSLSQSIAAASILAKVSRDRYISELDLRYPEYGFSSHKGYGTKKHYEALRKYGPTPVHRKSFLKSSGGSWGTK</sequence>
<reference evidence="18" key="2">
    <citation type="journal article" date="2021" name="PeerJ">
        <title>Extensive microbial diversity within the chicken gut microbiome revealed by metagenomics and culture.</title>
        <authorList>
            <person name="Gilroy R."/>
            <person name="Ravi A."/>
            <person name="Getino M."/>
            <person name="Pursley I."/>
            <person name="Horton D.L."/>
            <person name="Alikhan N.F."/>
            <person name="Baker D."/>
            <person name="Gharbi K."/>
            <person name="Hall N."/>
            <person name="Watson M."/>
            <person name="Adriaenssens E.M."/>
            <person name="Foster-Nyarko E."/>
            <person name="Jarju S."/>
            <person name="Secka A."/>
            <person name="Antonio M."/>
            <person name="Oren A."/>
            <person name="Chaudhuri R.R."/>
            <person name="La Ragione R."/>
            <person name="Hildebrand F."/>
            <person name="Pallen M.J."/>
        </authorList>
    </citation>
    <scope>NUCLEOTIDE SEQUENCE</scope>
    <source>
        <strain evidence="18">1370</strain>
    </source>
</reference>
<comment type="function">
    <text evidence="3 14 16">Endonuclease that specifically degrades the RNA of RNA-DNA hybrids.</text>
</comment>
<feature type="binding site" evidence="14 15">
    <location>
        <position position="22"/>
    </location>
    <ligand>
        <name>a divalent metal cation</name>
        <dbReference type="ChEBI" id="CHEBI:60240"/>
    </ligand>
</feature>
<keyword evidence="12 14" id="KW-0378">Hydrolase</keyword>
<feature type="binding site" evidence="14 15">
    <location>
        <position position="21"/>
    </location>
    <ligand>
        <name>a divalent metal cation</name>
        <dbReference type="ChEBI" id="CHEBI:60240"/>
    </ligand>
</feature>
<dbReference type="NCBIfam" id="NF000596">
    <property type="entry name" value="PRK00015.1-4"/>
    <property type="match status" value="1"/>
</dbReference>
<feature type="domain" description="RNase H type-2" evidence="17">
    <location>
        <begin position="15"/>
        <end position="203"/>
    </location>
</feature>
<dbReference type="Gene3D" id="3.30.420.10">
    <property type="entry name" value="Ribonuclease H-like superfamily/Ribonuclease H"/>
    <property type="match status" value="1"/>
</dbReference>
<gene>
    <name evidence="14 18" type="primary">rnhB</name>
    <name evidence="18" type="ORF">IAD28_06750</name>
</gene>
<keyword evidence="9 14" id="KW-0540">Nuclease</keyword>
<name>A0A9D1NRA2_9FIRM</name>
<dbReference type="FunFam" id="3.30.420.10:FF:000006">
    <property type="entry name" value="Ribonuclease HII"/>
    <property type="match status" value="1"/>
</dbReference>
<dbReference type="EMBL" id="DVOL01000097">
    <property type="protein sequence ID" value="HIV11371.1"/>
    <property type="molecule type" value="Genomic_DNA"/>
</dbReference>
<dbReference type="GO" id="GO:0043137">
    <property type="term" value="P:DNA replication, removal of RNA primer"/>
    <property type="evidence" value="ECO:0007669"/>
    <property type="project" value="TreeGrafter"/>
</dbReference>
<organism evidence="18 19">
    <name type="scientific">Candidatus Faeciplasma avium</name>
    <dbReference type="NCBI Taxonomy" id="2840798"/>
    <lineage>
        <taxon>Bacteria</taxon>
        <taxon>Bacillati</taxon>
        <taxon>Bacillota</taxon>
        <taxon>Clostridia</taxon>
        <taxon>Eubacteriales</taxon>
        <taxon>Oscillospiraceae</taxon>
        <taxon>Oscillospiraceae incertae sedis</taxon>
        <taxon>Candidatus Faeciplasma</taxon>
    </lineage>
</organism>
<dbReference type="GO" id="GO:0005737">
    <property type="term" value="C:cytoplasm"/>
    <property type="evidence" value="ECO:0007669"/>
    <property type="project" value="UniProtKB-SubCell"/>
</dbReference>
<comment type="catalytic activity">
    <reaction evidence="1 14 15 16">
        <text>Endonucleolytic cleavage to 5'-phosphomonoester.</text>
        <dbReference type="EC" id="3.1.26.4"/>
    </reaction>
</comment>
<dbReference type="PANTHER" id="PTHR10954:SF18">
    <property type="entry name" value="RIBONUCLEASE HII"/>
    <property type="match status" value="1"/>
</dbReference>
<dbReference type="GO" id="GO:0032299">
    <property type="term" value="C:ribonuclease H2 complex"/>
    <property type="evidence" value="ECO:0007669"/>
    <property type="project" value="TreeGrafter"/>
</dbReference>
<dbReference type="GO" id="GO:0003723">
    <property type="term" value="F:RNA binding"/>
    <property type="evidence" value="ECO:0007669"/>
    <property type="project" value="UniProtKB-UniRule"/>
</dbReference>
<evidence type="ECO:0000256" key="11">
    <source>
        <dbReference type="ARBA" id="ARBA00022759"/>
    </source>
</evidence>
<evidence type="ECO:0000256" key="1">
    <source>
        <dbReference type="ARBA" id="ARBA00000077"/>
    </source>
</evidence>
<evidence type="ECO:0000256" key="15">
    <source>
        <dbReference type="PROSITE-ProRule" id="PRU01319"/>
    </source>
</evidence>
<evidence type="ECO:0000256" key="2">
    <source>
        <dbReference type="ARBA" id="ARBA00001946"/>
    </source>
</evidence>
<evidence type="ECO:0000313" key="19">
    <source>
        <dbReference type="Proteomes" id="UP000823960"/>
    </source>
</evidence>
<dbReference type="InterPro" id="IPR012337">
    <property type="entry name" value="RNaseH-like_sf"/>
</dbReference>
<keyword evidence="10 14" id="KW-0479">Metal-binding</keyword>
<evidence type="ECO:0000256" key="10">
    <source>
        <dbReference type="ARBA" id="ARBA00022723"/>
    </source>
</evidence>
<evidence type="ECO:0000256" key="9">
    <source>
        <dbReference type="ARBA" id="ARBA00022722"/>
    </source>
</evidence>
<dbReference type="EC" id="3.1.26.4" evidence="6 14"/>
<evidence type="ECO:0000256" key="5">
    <source>
        <dbReference type="ARBA" id="ARBA00007383"/>
    </source>
</evidence>